<evidence type="ECO:0000256" key="2">
    <source>
        <dbReference type="ARBA" id="ARBA00022630"/>
    </source>
</evidence>
<dbReference type="Pfam" id="PF01207">
    <property type="entry name" value="Dus"/>
    <property type="match status" value="1"/>
</dbReference>
<dbReference type="CDD" id="cd02801">
    <property type="entry name" value="DUS_like_FMN"/>
    <property type="match status" value="1"/>
</dbReference>
<feature type="compositionally biased region" description="Polar residues" evidence="9">
    <location>
        <begin position="422"/>
        <end position="435"/>
    </location>
</feature>
<gene>
    <name evidence="11" type="ORF">CVT25_002915</name>
</gene>
<dbReference type="Gene3D" id="3.20.20.70">
    <property type="entry name" value="Aldolase class I"/>
    <property type="match status" value="1"/>
</dbReference>
<dbReference type="InterPro" id="IPR018517">
    <property type="entry name" value="tRNA_hU_synthase_CS"/>
</dbReference>
<dbReference type="PROSITE" id="PS01136">
    <property type="entry name" value="UPF0034"/>
    <property type="match status" value="1"/>
</dbReference>
<evidence type="ECO:0000256" key="4">
    <source>
        <dbReference type="ARBA" id="ARBA00022664"/>
    </source>
</evidence>
<dbReference type="AlphaFoldDB" id="A0A409WMY2"/>
<protein>
    <recommendedName>
        <fullName evidence="10">DUS-like FMN-binding domain-containing protein</fullName>
    </recommendedName>
</protein>
<organism evidence="11 12">
    <name type="scientific">Psilocybe cyanescens</name>
    <dbReference type="NCBI Taxonomy" id="93625"/>
    <lineage>
        <taxon>Eukaryota</taxon>
        <taxon>Fungi</taxon>
        <taxon>Dikarya</taxon>
        <taxon>Basidiomycota</taxon>
        <taxon>Agaricomycotina</taxon>
        <taxon>Agaricomycetes</taxon>
        <taxon>Agaricomycetidae</taxon>
        <taxon>Agaricales</taxon>
        <taxon>Agaricineae</taxon>
        <taxon>Strophariaceae</taxon>
        <taxon>Psilocybe</taxon>
    </lineage>
</organism>
<evidence type="ECO:0000256" key="5">
    <source>
        <dbReference type="ARBA" id="ARBA00022694"/>
    </source>
</evidence>
<comment type="cofactor">
    <cofactor evidence="1">
        <name>FMN</name>
        <dbReference type="ChEBI" id="CHEBI:58210"/>
    </cofactor>
</comment>
<dbReference type="InterPro" id="IPR035587">
    <property type="entry name" value="DUS-like_FMN-bd"/>
</dbReference>
<evidence type="ECO:0000259" key="10">
    <source>
        <dbReference type="Pfam" id="PF01207"/>
    </source>
</evidence>
<keyword evidence="2" id="KW-0285">Flavoprotein</keyword>
<name>A0A409WMY2_PSICY</name>
<dbReference type="GO" id="GO:0005737">
    <property type="term" value="C:cytoplasm"/>
    <property type="evidence" value="ECO:0007669"/>
    <property type="project" value="TreeGrafter"/>
</dbReference>
<dbReference type="STRING" id="93625.A0A409WMY2"/>
<evidence type="ECO:0000256" key="9">
    <source>
        <dbReference type="SAM" id="MobiDB-lite"/>
    </source>
</evidence>
<evidence type="ECO:0000256" key="8">
    <source>
        <dbReference type="ARBA" id="ARBA00049447"/>
    </source>
</evidence>
<dbReference type="PANTHER" id="PTHR45936">
    <property type="entry name" value="TRNA-DIHYDROURIDINE(20) SYNTHASE [NAD(P)+]-LIKE"/>
    <property type="match status" value="1"/>
</dbReference>
<dbReference type="EMBL" id="NHYD01003359">
    <property type="protein sequence ID" value="PPQ79859.1"/>
    <property type="molecule type" value="Genomic_DNA"/>
</dbReference>
<reference evidence="11 12" key="1">
    <citation type="journal article" date="2018" name="Evol. Lett.">
        <title>Horizontal gene cluster transfer increased hallucinogenic mushroom diversity.</title>
        <authorList>
            <person name="Reynolds H.T."/>
            <person name="Vijayakumar V."/>
            <person name="Gluck-Thaler E."/>
            <person name="Korotkin H.B."/>
            <person name="Matheny P.B."/>
            <person name="Slot J.C."/>
        </authorList>
    </citation>
    <scope>NUCLEOTIDE SEQUENCE [LARGE SCALE GENOMIC DNA]</scope>
    <source>
        <strain evidence="11 12">2631</strain>
    </source>
</reference>
<comment type="caution">
    <text evidence="11">The sequence shown here is derived from an EMBL/GenBank/DDBJ whole genome shotgun (WGS) entry which is preliminary data.</text>
</comment>
<feature type="compositionally biased region" description="Polar residues" evidence="9">
    <location>
        <begin position="385"/>
        <end position="394"/>
    </location>
</feature>
<evidence type="ECO:0000256" key="1">
    <source>
        <dbReference type="ARBA" id="ARBA00001917"/>
    </source>
</evidence>
<dbReference type="GO" id="GO:0050660">
    <property type="term" value="F:flavin adenine dinucleotide binding"/>
    <property type="evidence" value="ECO:0007669"/>
    <property type="project" value="InterPro"/>
</dbReference>
<dbReference type="InterPro" id="IPR052582">
    <property type="entry name" value="tRNA-DUS-like"/>
</dbReference>
<dbReference type="InterPro" id="IPR013785">
    <property type="entry name" value="Aldolase_TIM"/>
</dbReference>
<evidence type="ECO:0000313" key="12">
    <source>
        <dbReference type="Proteomes" id="UP000283269"/>
    </source>
</evidence>
<keyword evidence="5" id="KW-0819">tRNA processing</keyword>
<dbReference type="InParanoid" id="A0A409WMY2"/>
<comment type="catalytic activity">
    <reaction evidence="8">
        <text>a 5,6-dihydrouridine in mRNA + NADP(+) = a uridine in mRNA + NADPH + H(+)</text>
        <dbReference type="Rhea" id="RHEA:69855"/>
        <dbReference type="Rhea" id="RHEA-COMP:14658"/>
        <dbReference type="Rhea" id="RHEA-COMP:17789"/>
        <dbReference type="ChEBI" id="CHEBI:15378"/>
        <dbReference type="ChEBI" id="CHEBI:57783"/>
        <dbReference type="ChEBI" id="CHEBI:58349"/>
        <dbReference type="ChEBI" id="CHEBI:65315"/>
        <dbReference type="ChEBI" id="CHEBI:74443"/>
    </reaction>
    <physiologicalReaction direction="right-to-left" evidence="8">
        <dbReference type="Rhea" id="RHEA:69857"/>
    </physiologicalReaction>
</comment>
<evidence type="ECO:0000256" key="3">
    <source>
        <dbReference type="ARBA" id="ARBA00022643"/>
    </source>
</evidence>
<dbReference type="GO" id="GO:0006397">
    <property type="term" value="P:mRNA processing"/>
    <property type="evidence" value="ECO:0007669"/>
    <property type="project" value="UniProtKB-KW"/>
</dbReference>
<accession>A0A409WMY2</accession>
<dbReference type="GO" id="GO:0017150">
    <property type="term" value="F:tRNA dihydrouridine synthase activity"/>
    <property type="evidence" value="ECO:0007669"/>
    <property type="project" value="InterPro"/>
</dbReference>
<proteinExistence type="predicted"/>
<evidence type="ECO:0000256" key="6">
    <source>
        <dbReference type="ARBA" id="ARBA00023002"/>
    </source>
</evidence>
<keyword evidence="6" id="KW-0560">Oxidoreductase</keyword>
<feature type="region of interest" description="Disordered" evidence="9">
    <location>
        <begin position="1"/>
        <end position="23"/>
    </location>
</feature>
<keyword evidence="12" id="KW-1185">Reference proteome</keyword>
<evidence type="ECO:0000256" key="7">
    <source>
        <dbReference type="ARBA" id="ARBA00048342"/>
    </source>
</evidence>
<evidence type="ECO:0000313" key="11">
    <source>
        <dbReference type="EMBL" id="PPQ79859.1"/>
    </source>
</evidence>
<dbReference type="Proteomes" id="UP000283269">
    <property type="component" value="Unassembled WGS sequence"/>
</dbReference>
<feature type="region of interest" description="Disordered" evidence="9">
    <location>
        <begin position="367"/>
        <end position="435"/>
    </location>
</feature>
<comment type="catalytic activity">
    <reaction evidence="7">
        <text>a 5,6-dihydrouridine in mRNA + NAD(+) = a uridine in mRNA + NADH + H(+)</text>
        <dbReference type="Rhea" id="RHEA:69851"/>
        <dbReference type="Rhea" id="RHEA-COMP:14658"/>
        <dbReference type="Rhea" id="RHEA-COMP:17789"/>
        <dbReference type="ChEBI" id="CHEBI:15378"/>
        <dbReference type="ChEBI" id="CHEBI:57540"/>
        <dbReference type="ChEBI" id="CHEBI:57945"/>
        <dbReference type="ChEBI" id="CHEBI:65315"/>
        <dbReference type="ChEBI" id="CHEBI:74443"/>
    </reaction>
    <physiologicalReaction direction="right-to-left" evidence="7">
        <dbReference type="Rhea" id="RHEA:69853"/>
    </physiologicalReaction>
</comment>
<sequence length="435" mass="47384">MSRTRTHSPSPSPRPSKRTKVDHLTPDDFKNGLFLAPMVRSGALPTRLFALKHGATLVWGPEIIDKAILHSTREVDPITGVVSYNGVSRAIFATHPVEKPYLIYQMGSSDPELAVQAAKTVMQDISGIDLNCGCPKPFSTHAGMGAALLTNPDLLCSILIALRKEMPPHITVTAKIRLLPSQEDTLKLVERIVNTGVSALTVHCRTRNMREKDRAVIERLREIVEFVEGMGKGIAVVENGDCKDWEDAKRVREITGAHSVMIARGAESNPSCFSPEPLKDVETSLVPAYLNLSKYLQNHFSLTKFCVGQFKGPRTHVTKAESLALRQTLSQAKDYADMEHLMASSTGEQEFQQILDAIEANPPREHRMLLSEGGSPHAEQDDESVTITPEGTQNPEPPGSGAPFLPNDTGRPLAKIPGHDATTPTPSGSLSLASM</sequence>
<dbReference type="PANTHER" id="PTHR45936:SF1">
    <property type="entry name" value="TRNA-DIHYDROURIDINE(20) SYNTHASE [NAD(P)+]-LIKE"/>
    <property type="match status" value="1"/>
</dbReference>
<keyword evidence="4" id="KW-0507">mRNA processing</keyword>
<keyword evidence="3" id="KW-0288">FMN</keyword>
<dbReference type="OrthoDB" id="10262250at2759"/>
<feature type="domain" description="DUS-like FMN-binding" evidence="10">
    <location>
        <begin position="35"/>
        <end position="356"/>
    </location>
</feature>
<dbReference type="SUPFAM" id="SSF51395">
    <property type="entry name" value="FMN-linked oxidoreductases"/>
    <property type="match status" value="1"/>
</dbReference>
<dbReference type="FunCoup" id="A0A409WMY2">
    <property type="interactions" value="468"/>
</dbReference>